<organism evidence="1 2">
    <name type="scientific">Aeromonas phage 31</name>
    <dbReference type="NCBI Taxonomy" id="321023"/>
    <lineage>
        <taxon>Viruses</taxon>
        <taxon>Duplodnaviria</taxon>
        <taxon>Heunggongvirae</taxon>
        <taxon>Uroviricota</taxon>
        <taxon>Caudoviricetes</taxon>
        <taxon>Pantevenvirales</taxon>
        <taxon>Straboviridae</taxon>
        <taxon>Biquartavirus</taxon>
        <taxon>Biquartavirus 44RR2</taxon>
    </lineage>
</organism>
<sequence>MKLILRTANAGKTQEAIKSAFESAQHHEVMFVSDELPYTEILRRLNAFSSENPALQNRYIISTSVLPADPEMFDNLTAFAQYGTIVLDVNYAMSRAPWIKVISRLEEAGFNVVATQQLLKTSAPTFH</sequence>
<dbReference type="EMBL" id="AY962392">
    <property type="protein sequence ID" value="AAX63574.1"/>
    <property type="molecule type" value="Genomic_DNA"/>
</dbReference>
<protein>
    <submittedName>
        <fullName evidence="1">Uncharacterized protein PHG31ORF086c</fullName>
    </submittedName>
</protein>
<evidence type="ECO:0000313" key="2">
    <source>
        <dbReference type="Proteomes" id="UP000000917"/>
    </source>
</evidence>
<gene>
    <name evidence="1" type="primary">PHG31ORF086c</name>
    <name evidence="1" type="ORF">PHG31p85</name>
</gene>
<name>Q56ES6_9CAUD</name>
<dbReference type="KEGG" id="vg:3416661"/>
<dbReference type="OrthoDB" id="36235at10239"/>
<dbReference type="GeneID" id="3416661"/>
<dbReference type="RefSeq" id="YP_238814.1">
    <property type="nucleotide sequence ID" value="NC_007022.1"/>
</dbReference>
<reference evidence="1 2" key="1">
    <citation type="submission" date="2005-03" db="EMBL/GenBank/DDBJ databases">
        <title>Comparative analysis of the Aeromonas bacteriophage 31 genome.</title>
        <authorList>
            <person name="Nolan J.M."/>
            <person name="Petrov V."/>
            <person name="Bertrand C."/>
            <person name="Krisch H.M."/>
            <person name="Karam J.D."/>
        </authorList>
    </citation>
    <scope>NUCLEOTIDE SEQUENCE [LARGE SCALE GENOMIC DNA]</scope>
</reference>
<evidence type="ECO:0000313" key="1">
    <source>
        <dbReference type="EMBL" id="AAX63574.1"/>
    </source>
</evidence>
<accession>Q56ES6</accession>
<dbReference type="Proteomes" id="UP000000917">
    <property type="component" value="Segment"/>
</dbReference>
<proteinExistence type="predicted"/>